<dbReference type="Pfam" id="PF00067">
    <property type="entry name" value="p450"/>
    <property type="match status" value="2"/>
</dbReference>
<dbReference type="PRINTS" id="PR00463">
    <property type="entry name" value="EP450I"/>
</dbReference>
<sequence length="1035" mass="120425">MIIILLLLCFLLILLYYYILHGKYASYINKIPSLPSLPLFGHIFIGWLATQENAWKLLQIYSMIYNPIWKLWLGPFALVGICQPDDLEKILSSTKHLTKGFIYNFLNPWLRTGLLTSKGTKWHERRKILTPAFHFSILKQFIEILIEEGNHITQSLKNIKGSTVDDLAAFIGHHTLNAICETTMGTCLQRMGESQVQYRQAIHEMGNIFVYRLMRPWLAFDSIFALTPMGRKQAKCLKILHGFTEKIIAEKKQYHERNNRRYLENFSNKIDKIEADDEEVIGMKKKRLAMLDLLIAVAPDYNMNDLDIREEVDTFVFEGHDTVAMGLTYAILLLAEHKEIQECVRKEVSAIMQANKGKLSMSALNDMSYLERCLKESLRLYPSVPYISRILSEDVKLQSYLVPSGTTIILNVYNIHRDSHFWPNPDVFDPDRFLPEKIQNRHPYSYIPFSAGPRNCIGQRFAMLEMKAIIAPLVYNFYLEPIDYLKDFRFIVDLINRVAHPIRVRCIPIDHTPSTSFLKSQIMIINLLLLFLLLCFSFMLLYYCILYDGKFVRLINKIPSVPSFPLFGHAIILWIISLEDLWKVTHAIFKYYYPIWKIWIGPKVIIGICHPDDLKKILTSTKQHLTKGYVSSILKPWLGTGLLNNEGTWHKRRKILTPTFHFNILKQFVEVFIEEGNHISQSLKNIKGSTVDDLVSFISHHTLNAICETTMGTSLHEMGEFEEQYRQSINDLGKILFNRLFKPWLASDIIFALTSMGRKQAKSLKILHGIIEKIIAERKQYYERTNGRNLQNFAKDTDNKEVIGMKKKRLTMLDFLILEARDNKMNDVDIKEEIETFIFKGYGTITMSLTYTILLLAEHKDIQECVRKEVNAIMQANKGKLSMSALNDMSYLERCLKESLRLYPSIPYIIRTSSEDIQLQSYLVPPGVILYLSIYNVHRDPNFWPNPEMFDPDRFLPEKIQNRHPYSYIPFSAGLRNCIGQQFAMLEMKAIIALLVYNFYLEPVDYLKDLRFVADLVNRVAHPIRIRCVPIDHRS</sequence>
<dbReference type="Gene3D" id="1.10.630.10">
    <property type="entry name" value="Cytochrome P450"/>
    <property type="match status" value="2"/>
</dbReference>
<keyword evidence="7 14" id="KW-0479">Metal-binding</keyword>
<dbReference type="CDD" id="cd20628">
    <property type="entry name" value="CYP4"/>
    <property type="match status" value="2"/>
</dbReference>
<feature type="transmembrane region" description="Helical" evidence="15">
    <location>
        <begin position="523"/>
        <end position="546"/>
    </location>
</feature>
<evidence type="ECO:0000256" key="2">
    <source>
        <dbReference type="ARBA" id="ARBA00003690"/>
    </source>
</evidence>
<keyword evidence="15" id="KW-1133">Transmembrane helix</keyword>
<keyword evidence="15" id="KW-0812">Transmembrane</keyword>
<dbReference type="InterPro" id="IPR001128">
    <property type="entry name" value="Cyt_P450"/>
</dbReference>
<dbReference type="PRINTS" id="PR00385">
    <property type="entry name" value="P450"/>
</dbReference>
<evidence type="ECO:0000256" key="12">
    <source>
        <dbReference type="ARBA" id="ARBA00023033"/>
    </source>
</evidence>
<dbReference type="PANTHER" id="PTHR24291:SF189">
    <property type="entry name" value="CYTOCHROME P450 4C3-RELATED"/>
    <property type="match status" value="1"/>
</dbReference>
<keyword evidence="9" id="KW-0492">Microsome</keyword>
<protein>
    <submittedName>
        <fullName evidence="17">Uncharacterized protein LOC105432372</fullName>
    </submittedName>
</protein>
<evidence type="ECO:0000256" key="9">
    <source>
        <dbReference type="ARBA" id="ARBA00022848"/>
    </source>
</evidence>
<evidence type="ECO:0000256" key="1">
    <source>
        <dbReference type="ARBA" id="ARBA00001971"/>
    </source>
</evidence>
<dbReference type="RefSeq" id="XP_011645467.2">
    <property type="nucleotide sequence ID" value="XM_011647165.2"/>
</dbReference>
<proteinExistence type="inferred from homology"/>
<dbReference type="PANTHER" id="PTHR24291">
    <property type="entry name" value="CYTOCHROME P450 FAMILY 4"/>
    <property type="match status" value="1"/>
</dbReference>
<evidence type="ECO:0000256" key="6">
    <source>
        <dbReference type="ARBA" id="ARBA00022617"/>
    </source>
</evidence>
<dbReference type="GO" id="GO:0005789">
    <property type="term" value="C:endoplasmic reticulum membrane"/>
    <property type="evidence" value="ECO:0007669"/>
    <property type="project" value="UniProtKB-SubCell"/>
</dbReference>
<keyword evidence="10" id="KW-0560">Oxidoreductase</keyword>
<dbReference type="SUPFAM" id="SSF48264">
    <property type="entry name" value="Cytochrome P450"/>
    <property type="match status" value="2"/>
</dbReference>
<keyword evidence="12" id="KW-0503">Monooxygenase</keyword>
<dbReference type="GO" id="GO:0020037">
    <property type="term" value="F:heme binding"/>
    <property type="evidence" value="ECO:0007669"/>
    <property type="project" value="InterPro"/>
</dbReference>
<dbReference type="GO" id="GO:0016705">
    <property type="term" value="F:oxidoreductase activity, acting on paired donors, with incorporation or reduction of molecular oxygen"/>
    <property type="evidence" value="ECO:0007669"/>
    <property type="project" value="InterPro"/>
</dbReference>
<dbReference type="PROSITE" id="PS00086">
    <property type="entry name" value="CYTOCHROME_P450"/>
    <property type="match status" value="2"/>
</dbReference>
<comment type="similarity">
    <text evidence="5">Belongs to the cytochrome P450 family.</text>
</comment>
<dbReference type="FunFam" id="1.10.630.10:FF:000035">
    <property type="entry name" value="CYtochrome P450 family"/>
    <property type="match status" value="2"/>
</dbReference>
<comment type="function">
    <text evidence="2">May be involved in the metabolism of insect hormones and in the breakdown of synthetic insecticides.</text>
</comment>
<dbReference type="InterPro" id="IPR017972">
    <property type="entry name" value="Cyt_P450_CS"/>
</dbReference>
<evidence type="ECO:0000256" key="5">
    <source>
        <dbReference type="ARBA" id="ARBA00010617"/>
    </source>
</evidence>
<comment type="subcellular location">
    <subcellularLocation>
        <location evidence="4">Endoplasmic reticulum membrane</location>
        <topology evidence="4">Peripheral membrane protein</topology>
    </subcellularLocation>
    <subcellularLocation>
        <location evidence="3">Microsome membrane</location>
        <topology evidence="3">Peripheral membrane protein</topology>
    </subcellularLocation>
</comment>
<evidence type="ECO:0000256" key="11">
    <source>
        <dbReference type="ARBA" id="ARBA00023004"/>
    </source>
</evidence>
<feature type="transmembrane region" description="Helical" evidence="15">
    <location>
        <begin position="558"/>
        <end position="576"/>
    </location>
</feature>
<keyword evidence="13 15" id="KW-0472">Membrane</keyword>
<dbReference type="KEGG" id="pbar:105432372"/>
<dbReference type="AlphaFoldDB" id="A0A6I9WSW9"/>
<evidence type="ECO:0000256" key="7">
    <source>
        <dbReference type="ARBA" id="ARBA00022723"/>
    </source>
</evidence>
<evidence type="ECO:0000256" key="3">
    <source>
        <dbReference type="ARBA" id="ARBA00004174"/>
    </source>
</evidence>
<evidence type="ECO:0000256" key="4">
    <source>
        <dbReference type="ARBA" id="ARBA00004406"/>
    </source>
</evidence>
<keyword evidence="6 14" id="KW-0349">Heme</keyword>
<gene>
    <name evidence="17" type="primary">LOC105432372</name>
</gene>
<evidence type="ECO:0000256" key="15">
    <source>
        <dbReference type="SAM" id="Phobius"/>
    </source>
</evidence>
<evidence type="ECO:0000256" key="10">
    <source>
        <dbReference type="ARBA" id="ARBA00023002"/>
    </source>
</evidence>
<accession>A0A6I9WSW9</accession>
<dbReference type="InterPro" id="IPR036396">
    <property type="entry name" value="Cyt_P450_sf"/>
</dbReference>
<evidence type="ECO:0000256" key="8">
    <source>
        <dbReference type="ARBA" id="ARBA00022824"/>
    </source>
</evidence>
<reference evidence="17" key="1">
    <citation type="submission" date="2025-08" db="UniProtKB">
        <authorList>
            <consortium name="RefSeq"/>
        </authorList>
    </citation>
    <scope>IDENTIFICATION</scope>
</reference>
<evidence type="ECO:0000313" key="16">
    <source>
        <dbReference type="Proteomes" id="UP000504615"/>
    </source>
</evidence>
<dbReference type="OrthoDB" id="1470350at2759"/>
<dbReference type="GO" id="GO:0005506">
    <property type="term" value="F:iron ion binding"/>
    <property type="evidence" value="ECO:0007669"/>
    <property type="project" value="InterPro"/>
</dbReference>
<evidence type="ECO:0000256" key="13">
    <source>
        <dbReference type="ARBA" id="ARBA00023136"/>
    </source>
</evidence>
<keyword evidence="11 14" id="KW-0408">Iron</keyword>
<comment type="cofactor">
    <cofactor evidence="1 14">
        <name>heme</name>
        <dbReference type="ChEBI" id="CHEBI:30413"/>
    </cofactor>
</comment>
<organism evidence="16 17">
    <name type="scientific">Pogonomyrmex barbatus</name>
    <name type="common">red harvester ant</name>
    <dbReference type="NCBI Taxonomy" id="144034"/>
    <lineage>
        <taxon>Eukaryota</taxon>
        <taxon>Metazoa</taxon>
        <taxon>Ecdysozoa</taxon>
        <taxon>Arthropoda</taxon>
        <taxon>Hexapoda</taxon>
        <taxon>Insecta</taxon>
        <taxon>Pterygota</taxon>
        <taxon>Neoptera</taxon>
        <taxon>Endopterygota</taxon>
        <taxon>Hymenoptera</taxon>
        <taxon>Apocrita</taxon>
        <taxon>Aculeata</taxon>
        <taxon>Formicoidea</taxon>
        <taxon>Formicidae</taxon>
        <taxon>Myrmicinae</taxon>
        <taxon>Pogonomyrmex</taxon>
    </lineage>
</organism>
<name>A0A6I9WSW9_9HYME</name>
<keyword evidence="8" id="KW-0256">Endoplasmic reticulum</keyword>
<keyword evidence="16" id="KW-1185">Reference proteome</keyword>
<evidence type="ECO:0000313" key="17">
    <source>
        <dbReference type="RefSeq" id="XP_011645467.2"/>
    </source>
</evidence>
<evidence type="ECO:0000256" key="14">
    <source>
        <dbReference type="PIRSR" id="PIRSR602401-1"/>
    </source>
</evidence>
<dbReference type="Proteomes" id="UP000504615">
    <property type="component" value="Unplaced"/>
</dbReference>
<dbReference type="GO" id="GO:0004497">
    <property type="term" value="F:monooxygenase activity"/>
    <property type="evidence" value="ECO:0007669"/>
    <property type="project" value="UniProtKB-KW"/>
</dbReference>
<dbReference type="InterPro" id="IPR050196">
    <property type="entry name" value="Cytochrome_P450_Monoox"/>
</dbReference>
<feature type="binding site" description="axial binding residue" evidence="14">
    <location>
        <position position="456"/>
    </location>
    <ligand>
        <name>heme</name>
        <dbReference type="ChEBI" id="CHEBI:30413"/>
    </ligand>
    <ligandPart>
        <name>Fe</name>
        <dbReference type="ChEBI" id="CHEBI:18248"/>
    </ligandPart>
</feature>
<dbReference type="InterPro" id="IPR002401">
    <property type="entry name" value="Cyt_P450_E_grp-I"/>
</dbReference>